<accession>A0A1I6DXQ9</accession>
<sequence length="205" mass="22478">MASLGDVGDALRRVLHTIDQSITAHHEASELAEHALELLRAVGSGSSQADVEQACSWFTRVIEGISEPEGQVSTLATIADEIRSYLHRHGLAQEVSPPQPSQSTAEQVEALRRQLPPPVQAGSGQKTHGRWFTPGSVEPRSIVSGEDAESAEVWRVLQETRFPEKGPPLTITHVETKLAVRMRRENVRHASVVINYTPCRMKVGL</sequence>
<dbReference type="OrthoDB" id="3370651at2"/>
<evidence type="ECO:0000313" key="2">
    <source>
        <dbReference type="EMBL" id="SFR10299.1"/>
    </source>
</evidence>
<evidence type="ECO:0000313" key="3">
    <source>
        <dbReference type="Proteomes" id="UP000198583"/>
    </source>
</evidence>
<reference evidence="3" key="1">
    <citation type="submission" date="2016-10" db="EMBL/GenBank/DDBJ databases">
        <authorList>
            <person name="Varghese N."/>
            <person name="Submissions S."/>
        </authorList>
    </citation>
    <scope>NUCLEOTIDE SEQUENCE [LARGE SCALE GENOMIC DNA]</scope>
    <source>
        <strain evidence="3">DSM 44232</strain>
    </source>
</reference>
<protein>
    <submittedName>
        <fullName evidence="2">SCP1.201-like deaminase</fullName>
    </submittedName>
</protein>
<proteinExistence type="predicted"/>
<gene>
    <name evidence="2" type="ORF">SAMN04488564_103364</name>
</gene>
<name>A0A1I6DXQ9_9PSEU</name>
<dbReference type="Proteomes" id="UP000198583">
    <property type="component" value="Unassembled WGS sequence"/>
</dbReference>
<organism evidence="2 3">
    <name type="scientific">Lentzea waywayandensis</name>
    <dbReference type="NCBI Taxonomy" id="84724"/>
    <lineage>
        <taxon>Bacteria</taxon>
        <taxon>Bacillati</taxon>
        <taxon>Actinomycetota</taxon>
        <taxon>Actinomycetes</taxon>
        <taxon>Pseudonocardiales</taxon>
        <taxon>Pseudonocardiaceae</taxon>
        <taxon>Lentzea</taxon>
    </lineage>
</organism>
<dbReference type="InterPro" id="IPR032724">
    <property type="entry name" value="SCP1.201-like"/>
</dbReference>
<dbReference type="STRING" id="84724.SAMN04488564_103364"/>
<dbReference type="RefSeq" id="WP_093591919.1">
    <property type="nucleotide sequence ID" value="NZ_FOYL01000003.1"/>
</dbReference>
<evidence type="ECO:0000256" key="1">
    <source>
        <dbReference type="SAM" id="MobiDB-lite"/>
    </source>
</evidence>
<feature type="region of interest" description="Disordered" evidence="1">
    <location>
        <begin position="117"/>
        <end position="141"/>
    </location>
</feature>
<dbReference type="AlphaFoldDB" id="A0A1I6DXQ9"/>
<keyword evidence="3" id="KW-1185">Reference proteome</keyword>
<dbReference type="Pfam" id="PF14428">
    <property type="entry name" value="DddA-like"/>
    <property type="match status" value="1"/>
</dbReference>
<dbReference type="EMBL" id="FOYL01000003">
    <property type="protein sequence ID" value="SFR10299.1"/>
    <property type="molecule type" value="Genomic_DNA"/>
</dbReference>